<dbReference type="PANTHER" id="PTHR10605:SF56">
    <property type="entry name" value="BIFUNCTIONAL HEPARAN SULFATE N-DEACETYLASE_N-SULFOTRANSFERASE"/>
    <property type="match status" value="1"/>
</dbReference>
<dbReference type="GO" id="GO:0008146">
    <property type="term" value="F:sulfotransferase activity"/>
    <property type="evidence" value="ECO:0007669"/>
    <property type="project" value="InterPro"/>
</dbReference>
<dbReference type="SUPFAM" id="SSF52540">
    <property type="entry name" value="P-loop containing nucleoside triphosphate hydrolases"/>
    <property type="match status" value="1"/>
</dbReference>
<gene>
    <name evidence="4" type="ORF">FVE67_03390</name>
</gene>
<evidence type="ECO:0000313" key="4">
    <source>
        <dbReference type="EMBL" id="QJA05897.1"/>
    </source>
</evidence>
<keyword evidence="1 4" id="KW-0808">Transferase</keyword>
<evidence type="ECO:0000259" key="3">
    <source>
        <dbReference type="Pfam" id="PF00685"/>
    </source>
</evidence>
<evidence type="ECO:0000256" key="2">
    <source>
        <dbReference type="ARBA" id="ARBA00023180"/>
    </source>
</evidence>
<evidence type="ECO:0000313" key="5">
    <source>
        <dbReference type="Proteomes" id="UP000501253"/>
    </source>
</evidence>
<dbReference type="InterPro" id="IPR037359">
    <property type="entry name" value="NST/OST"/>
</dbReference>
<dbReference type="Proteomes" id="UP000501253">
    <property type="component" value="Chromosome"/>
</dbReference>
<reference evidence="4 5" key="1">
    <citation type="submission" date="2019-08" db="EMBL/GenBank/DDBJ databases">
        <title>Complete genome sequence of Thermosulfurimonas marina SU872T, an anaerobic thermophilic chemolithoautotrophic bacterium isolated from a shallow marine hydrothermal vent.</title>
        <authorList>
            <person name="Allioux M."/>
            <person name="Jebbar M."/>
            <person name="Slobodkina G."/>
            <person name="Slobodkin A."/>
            <person name="Moalic Y."/>
            <person name="Frolova A."/>
            <person name="Shao Z."/>
            <person name="Alain K."/>
        </authorList>
    </citation>
    <scope>NUCLEOTIDE SEQUENCE [LARGE SCALE GENOMIC DNA]</scope>
    <source>
        <strain evidence="4 5">SU872</strain>
    </source>
</reference>
<proteinExistence type="predicted"/>
<dbReference type="RefSeq" id="WP_168719251.1">
    <property type="nucleotide sequence ID" value="NZ_CP042909.1"/>
</dbReference>
<dbReference type="KEGG" id="tmai:FVE67_03390"/>
<accession>A0A6H1WRP9</accession>
<dbReference type="InterPro" id="IPR027417">
    <property type="entry name" value="P-loop_NTPase"/>
</dbReference>
<dbReference type="AlphaFoldDB" id="A0A6H1WRP9"/>
<organism evidence="4 5">
    <name type="scientific">Thermosulfurimonas marina</name>
    <dbReference type="NCBI Taxonomy" id="2047767"/>
    <lineage>
        <taxon>Bacteria</taxon>
        <taxon>Pseudomonadati</taxon>
        <taxon>Thermodesulfobacteriota</taxon>
        <taxon>Thermodesulfobacteria</taxon>
        <taxon>Thermodesulfobacteriales</taxon>
        <taxon>Thermodesulfobacteriaceae</taxon>
        <taxon>Thermosulfurimonas</taxon>
    </lineage>
</organism>
<protein>
    <submittedName>
        <fullName evidence="4">Sulfotransferase domain-containing protein</fullName>
    </submittedName>
</protein>
<feature type="domain" description="Sulfotransferase" evidence="3">
    <location>
        <begin position="5"/>
        <end position="201"/>
    </location>
</feature>
<dbReference type="EMBL" id="CP042909">
    <property type="protein sequence ID" value="QJA05897.1"/>
    <property type="molecule type" value="Genomic_DNA"/>
</dbReference>
<dbReference type="PANTHER" id="PTHR10605">
    <property type="entry name" value="HEPARAN SULFATE SULFOTRANSFERASE"/>
    <property type="match status" value="1"/>
</dbReference>
<evidence type="ECO:0000256" key="1">
    <source>
        <dbReference type="ARBA" id="ARBA00022679"/>
    </source>
</evidence>
<name>A0A6H1WRP9_9BACT</name>
<keyword evidence="5" id="KW-1185">Reference proteome</keyword>
<keyword evidence="2" id="KW-0325">Glycoprotein</keyword>
<sequence>MPLPNFLCVGAQKAGTTTLHDILIQHPEIYLPEIKETKFFQDNSKYKKGLDYYEKEFFGKWNGEKAVGEIDPEYMYFEYVPERIYKHLGKDVKIIFMLRNPVDRAYSHYWMSYRRGYETETFERAIELEEERIKINEFHKNHFSYIDRGLYAKQIKRYLKFFSKENMFFIIFETEFLKDREKTIKSLLKFLEVDTKVVLDLNIKSNPASMPRLKMLRDFIYKPNYVKKVGKFLMPSKKLRQKILMTLDKINQKPMKPPELSRNVRKKLLSQYFIDDIKDLEIILEKDLRIWYE</sequence>
<dbReference type="InterPro" id="IPR000863">
    <property type="entry name" value="Sulfotransferase_dom"/>
</dbReference>
<dbReference type="Pfam" id="PF00685">
    <property type="entry name" value="Sulfotransfer_1"/>
    <property type="match status" value="1"/>
</dbReference>
<dbReference type="Gene3D" id="3.40.50.300">
    <property type="entry name" value="P-loop containing nucleotide triphosphate hydrolases"/>
    <property type="match status" value="1"/>
</dbReference>